<evidence type="ECO:0000313" key="4">
    <source>
        <dbReference type="Proteomes" id="UP000283569"/>
    </source>
</evidence>
<sequence>MFPNTESEQFISMVHETATKYLVRNGTVNLLQEHIDMALFCCRYLSSRPFTTGKSQDISAHIHSGYYGFLDYAAAHYAVHIQKTEAPDVSTDSCYKLEDVKAAALALANANCKEVPVQTEQTDVTKATQDLELAIQANVLVVRTLIGQQREKSETAIFDATEGPVRHKCHKIQCSKFSTGCPNEAALKEHLTVHERPFRCPHADCFAHRIGYPSPKRLESHNEAFHQSASRAKAVFPADLKAGEWNIHRACKAGNLDEVKRFHREGIDLRSTHSELLSLLSTAVEAGHGHICRYLVDIGVDPFLVESGRTASRNPVVMAIYRERLDILDFFLRSGNGPDDRKLARAIAQAIHADRPAPLGVLLSARPPRGHTSVMEQVPGEILFQTDLRSLRRDSHHPDATLIHAWFQYVKPEFYNEKGVCIAQSDSAECNIWRNLRHRSGKLLHTALRKKCYSLATFLMDIGIDEYLQHKLCKGYTTLHSCIKGLCKEDCSSCWSMFQRLIKYDGDTLANIPDSKGRLPAHTALIHDVPQTVLRAVLGNTRNPNHRNDLGQSLLHVAFSAASIRVLLENKSVDTLSRNNKGQTAFSAFIHRGQAPRIELLDYLFKADSRLAWTPDESEEGLTPLHYALEYLYRPRFDYHNSLEETRAARLLLTCFEVKRVLVYFQAKSSEDDQIQVREFAARERLLEAMEIMDSIGFGFINDAME</sequence>
<dbReference type="EMBL" id="MRDB01000020">
    <property type="protein sequence ID" value="RKL39869.1"/>
    <property type="molecule type" value="Genomic_DNA"/>
</dbReference>
<reference evidence="3 4" key="1">
    <citation type="journal article" date="2018" name="Sci. Rep.">
        <title>Characterisation of pathogen-specific regions and novel effector candidates in Fusarium oxysporum f. sp. cepae.</title>
        <authorList>
            <person name="Armitage A.D."/>
            <person name="Taylor A."/>
            <person name="Sobczyk M.K."/>
            <person name="Baxter L."/>
            <person name="Greenfield B.P."/>
            <person name="Bates H.J."/>
            <person name="Wilson F."/>
            <person name="Jackson A.C."/>
            <person name="Ott S."/>
            <person name="Harrison R.J."/>
            <person name="Clarkson J.P."/>
        </authorList>
    </citation>
    <scope>NUCLEOTIDE SEQUENCE [LARGE SCALE GENOMIC DNA]</scope>
    <source>
        <strain evidence="3 4">Fp_A8</strain>
    </source>
</reference>
<dbReference type="SUPFAM" id="SSF48403">
    <property type="entry name" value="Ankyrin repeat"/>
    <property type="match status" value="1"/>
</dbReference>
<dbReference type="AlphaFoldDB" id="A0A420TEL8"/>
<proteinExistence type="predicted"/>
<accession>A0A420TEL8</accession>
<organism evidence="3 4">
    <name type="scientific">Gibberella intermedia</name>
    <name type="common">Bulb rot disease fungus</name>
    <name type="synonym">Fusarium proliferatum</name>
    <dbReference type="NCBI Taxonomy" id="948311"/>
    <lineage>
        <taxon>Eukaryota</taxon>
        <taxon>Fungi</taxon>
        <taxon>Dikarya</taxon>
        <taxon>Ascomycota</taxon>
        <taxon>Pezizomycotina</taxon>
        <taxon>Sordariomycetes</taxon>
        <taxon>Hypocreomycetidae</taxon>
        <taxon>Hypocreales</taxon>
        <taxon>Nectriaceae</taxon>
        <taxon>Fusarium</taxon>
        <taxon>Fusarium fujikuroi species complex</taxon>
    </lineage>
</organism>
<evidence type="ECO:0000313" key="3">
    <source>
        <dbReference type="EMBL" id="RKL39869.1"/>
    </source>
</evidence>
<keyword evidence="2" id="KW-0040">ANK repeat</keyword>
<comment type="caution">
    <text evidence="3">The sequence shown here is derived from an EMBL/GenBank/DDBJ whole genome shotgun (WGS) entry which is preliminary data.</text>
</comment>
<dbReference type="SMART" id="SM00248">
    <property type="entry name" value="ANK"/>
    <property type="match status" value="5"/>
</dbReference>
<evidence type="ECO:0000256" key="2">
    <source>
        <dbReference type="ARBA" id="ARBA00023043"/>
    </source>
</evidence>
<dbReference type="InterPro" id="IPR036770">
    <property type="entry name" value="Ankyrin_rpt-contain_sf"/>
</dbReference>
<protein>
    <submittedName>
        <fullName evidence="3">Uncharacterized protein</fullName>
    </submittedName>
</protein>
<dbReference type="Proteomes" id="UP000283569">
    <property type="component" value="Unassembled WGS sequence"/>
</dbReference>
<dbReference type="PANTHER" id="PTHR24198:SF165">
    <property type="entry name" value="ANKYRIN REPEAT-CONTAINING PROTEIN-RELATED"/>
    <property type="match status" value="1"/>
</dbReference>
<keyword evidence="1" id="KW-0677">Repeat</keyword>
<name>A0A420TEL8_GIBIN</name>
<dbReference type="InterPro" id="IPR002110">
    <property type="entry name" value="Ankyrin_rpt"/>
</dbReference>
<gene>
    <name evidence="3" type="ORF">BFJ72_g6598</name>
</gene>
<evidence type="ECO:0000256" key="1">
    <source>
        <dbReference type="ARBA" id="ARBA00022737"/>
    </source>
</evidence>
<dbReference type="PANTHER" id="PTHR24198">
    <property type="entry name" value="ANKYRIN REPEAT AND PROTEIN KINASE DOMAIN-CONTAINING PROTEIN"/>
    <property type="match status" value="1"/>
</dbReference>
<dbReference type="Pfam" id="PF12796">
    <property type="entry name" value="Ank_2"/>
    <property type="match status" value="1"/>
</dbReference>
<dbReference type="Gene3D" id="1.25.40.20">
    <property type="entry name" value="Ankyrin repeat-containing domain"/>
    <property type="match status" value="1"/>
</dbReference>